<feature type="coiled-coil region" evidence="1">
    <location>
        <begin position="230"/>
        <end position="289"/>
    </location>
</feature>
<keyword evidence="6" id="KW-1185">Reference proteome</keyword>
<dbReference type="Pfam" id="PF26002">
    <property type="entry name" value="Beta-barrel_AprE"/>
    <property type="match status" value="1"/>
</dbReference>
<keyword evidence="1" id="KW-0175">Coiled coil</keyword>
<comment type="caution">
    <text evidence="5">The sequence shown here is derived from an EMBL/GenBank/DDBJ whole genome shotgun (WGS) entry which is preliminary data.</text>
</comment>
<sequence>MSAAARAEPDLTSPGESPAAAGQAPAPGGARPLPLFRAAALSARADHWLGATQAVQPWPIRVVAPIGAALAAALVAFLVFGQYTQRARVQGVLAPSGGLIRLASPQGAQILSLKVADGDRVAKGEPLYVLDLDRRTESGAASEAVLTAIKSQRDELQKELLRRTAADRDRQAALRTKLEDIARETAQVDRQIATGEDYVRVLEEELASYKDYLKRGITIQRDVADRRSRLMTEKTQLEQLRRDRVRLDSDRNASQSEIAQIDHEGGSKLSEIRRQIAEADRTIAETEAQRRIEITAPEAGRVTAVVGHAGQAVPKDAPLLTIVPENGALQANLYAESSAIGFVREGAQVMLRYAAYPYQKFGQHPGVVAAISRAALRAEEVDDGVPMPPELQGRGALYRLTVKPDASEIAAYGKREPLQAGMQVEADIFLDTRPIWQWILNPILSLRSLHGGPDAPAAKEGAW</sequence>
<gene>
    <name evidence="5" type="ORF">EK403_07265</name>
</gene>
<evidence type="ECO:0000259" key="4">
    <source>
        <dbReference type="Pfam" id="PF26002"/>
    </source>
</evidence>
<dbReference type="AlphaFoldDB" id="A0A4Q0MKL8"/>
<evidence type="ECO:0000256" key="1">
    <source>
        <dbReference type="SAM" id="Coils"/>
    </source>
</evidence>
<keyword evidence="3" id="KW-0812">Transmembrane</keyword>
<evidence type="ECO:0000256" key="2">
    <source>
        <dbReference type="SAM" id="MobiDB-lite"/>
    </source>
</evidence>
<feature type="domain" description="AprE-like beta-barrel" evidence="4">
    <location>
        <begin position="336"/>
        <end position="428"/>
    </location>
</feature>
<organism evidence="5 6">
    <name type="scientific">Hansschlegelia zhihuaiae</name>
    <dbReference type="NCBI Taxonomy" id="405005"/>
    <lineage>
        <taxon>Bacteria</taxon>
        <taxon>Pseudomonadati</taxon>
        <taxon>Pseudomonadota</taxon>
        <taxon>Alphaproteobacteria</taxon>
        <taxon>Hyphomicrobiales</taxon>
        <taxon>Methylopilaceae</taxon>
        <taxon>Hansschlegelia</taxon>
    </lineage>
</organism>
<dbReference type="InterPro" id="IPR050739">
    <property type="entry name" value="MFP"/>
</dbReference>
<protein>
    <submittedName>
        <fullName evidence="5">HlyD family efflux transporter periplasmic adaptor subunit</fullName>
    </submittedName>
</protein>
<dbReference type="PANTHER" id="PTHR30386:SF28">
    <property type="entry name" value="EXPORTED PROTEIN"/>
    <property type="match status" value="1"/>
</dbReference>
<dbReference type="InterPro" id="IPR058982">
    <property type="entry name" value="Beta-barrel_AprE"/>
</dbReference>
<feature type="region of interest" description="Disordered" evidence="2">
    <location>
        <begin position="1"/>
        <end position="28"/>
    </location>
</feature>
<reference evidence="5 6" key="1">
    <citation type="submission" date="2018-12" db="EMBL/GenBank/DDBJ databases">
        <title>bacterium Hansschlegelia zhihuaiae S113.</title>
        <authorList>
            <person name="He J."/>
        </authorList>
    </citation>
    <scope>NUCLEOTIDE SEQUENCE [LARGE SCALE GENOMIC DNA]</scope>
    <source>
        <strain evidence="5 6">S 113</strain>
    </source>
</reference>
<dbReference type="EMBL" id="RYFI01000005">
    <property type="protein sequence ID" value="RXF74160.1"/>
    <property type="molecule type" value="Genomic_DNA"/>
</dbReference>
<feature type="transmembrane region" description="Helical" evidence="3">
    <location>
        <begin position="58"/>
        <end position="80"/>
    </location>
</feature>
<evidence type="ECO:0000256" key="3">
    <source>
        <dbReference type="SAM" id="Phobius"/>
    </source>
</evidence>
<dbReference type="Proteomes" id="UP000289708">
    <property type="component" value="Unassembled WGS sequence"/>
</dbReference>
<dbReference type="PANTHER" id="PTHR30386">
    <property type="entry name" value="MEMBRANE FUSION SUBUNIT OF EMRAB-TOLC MULTIDRUG EFFLUX PUMP"/>
    <property type="match status" value="1"/>
</dbReference>
<proteinExistence type="predicted"/>
<name>A0A4Q0MKL8_9HYPH</name>
<feature type="compositionally biased region" description="Low complexity" evidence="2">
    <location>
        <begin position="14"/>
        <end position="28"/>
    </location>
</feature>
<dbReference type="RefSeq" id="WP_128776836.1">
    <property type="nucleotide sequence ID" value="NZ_RYFI01000005.1"/>
</dbReference>
<keyword evidence="3" id="KW-1133">Transmembrane helix</keyword>
<dbReference type="PRINTS" id="PR01490">
    <property type="entry name" value="RTXTOXIND"/>
</dbReference>
<evidence type="ECO:0000313" key="5">
    <source>
        <dbReference type="EMBL" id="RXF74160.1"/>
    </source>
</evidence>
<keyword evidence="3" id="KW-0472">Membrane</keyword>
<evidence type="ECO:0000313" key="6">
    <source>
        <dbReference type="Proteomes" id="UP000289708"/>
    </source>
</evidence>
<accession>A0A4Q0MKL8</accession>
<dbReference type="Gene3D" id="2.40.50.100">
    <property type="match status" value="1"/>
</dbReference>
<dbReference type="OrthoDB" id="9810980at2"/>